<dbReference type="KEGG" id="fin:KQS_06005"/>
<gene>
    <name evidence="1" type="ordered locus">KQS_06005</name>
</gene>
<dbReference type="Pfam" id="PF14903">
    <property type="entry name" value="WG_beta_rep"/>
    <property type="match status" value="5"/>
</dbReference>
<dbReference type="AlphaFoldDB" id="H8XP91"/>
<dbReference type="InterPro" id="IPR032774">
    <property type="entry name" value="WG_beta_rep"/>
</dbReference>
<dbReference type="Proteomes" id="UP000007599">
    <property type="component" value="Chromosome I"/>
</dbReference>
<accession>H8XP91</accession>
<dbReference type="HOGENOM" id="CLU_030408_3_0_10"/>
<name>H8XP91_FLAIG</name>
<dbReference type="PATRIC" id="fig|1094466.5.peg.1179"/>
<evidence type="ECO:0000313" key="2">
    <source>
        <dbReference type="Proteomes" id="UP000007599"/>
    </source>
</evidence>
<dbReference type="PANTHER" id="PTHR37841:SF1">
    <property type="entry name" value="DUF3298 DOMAIN-CONTAINING PROTEIN"/>
    <property type="match status" value="1"/>
</dbReference>
<dbReference type="PANTHER" id="PTHR37841">
    <property type="entry name" value="GLR2918 PROTEIN"/>
    <property type="match status" value="1"/>
</dbReference>
<reference evidence="1 2" key="1">
    <citation type="journal article" date="2012" name="J. Bacteriol.">
        <title>Complete Genome Sequence of Flavobacterium indicum GPSTA100-9T, Isolated from Warm Spring Water.</title>
        <authorList>
            <person name="Barbier P."/>
            <person name="Houel A."/>
            <person name="Loux V."/>
            <person name="Poulain J."/>
            <person name="Bernardet J.F."/>
            <person name="Touchon M."/>
            <person name="Duchaud E."/>
        </authorList>
    </citation>
    <scope>NUCLEOTIDE SEQUENCE [LARGE SCALE GENOMIC DNA]</scope>
    <source>
        <strain evidence="2">DSM 17447 / CIP 109464 / GPTSA100-9</strain>
    </source>
</reference>
<evidence type="ECO:0000313" key="1">
    <source>
        <dbReference type="EMBL" id="CCG53165.1"/>
    </source>
</evidence>
<dbReference type="STRING" id="1094466.KQS_06005"/>
<sequence>MRYKTIKIFFLFFQLTFVNVYGQKCNQLLELIHQSENGNFSNAPLQFNIVKYLECIEAPQKTIDFFKTIVFLVKHNDVYLAKNIENHFFIIDKDFKVIKETENRIGFTPDFNQFILDKTTGIFKRTEELIDKKGNSISEKYEDITFLGNKHIEVYKDAKFGVIDSTGKVIIPLEYNKIQSYSSSKNLFIAQKNKLKGIINSQNQTILPFEYSDIEYSYSTNFFAVSKNEKFGIVNKKNQIIVPLQHRGTKVVNDSCFIIIGDYGSYICDQTGKQISKTYYHINQFYNLGNDHYTEVEDFNGSGVISLQNIKEIIPTEYDEVRVRENFISIKKNGLYGIASFNGSILFPIIFEEKFYELNQFNKARKNSKYGIIDNTGKTISDFIYDEIFIYRDYIFFKKYNNLNSNVAEKDYAVLVKSGKSQIIDLKTNLIIADYDFEVHSINKNFFWVKKNGLWGTFNPNKNDFIVYPKYDSPMYKINNGLIIIQHKEKYGLLDFRGEEIQPPKYDNFSYESTISSDTMLVLINNEKQYYINLFGIIREF</sequence>
<dbReference type="eggNOG" id="COG5263">
    <property type="taxonomic scope" value="Bacteria"/>
</dbReference>
<organism evidence="1 2">
    <name type="scientific">Flavobacterium indicum (strain DSM 17447 / CIP 109464 / GPTSA100-9)</name>
    <dbReference type="NCBI Taxonomy" id="1094466"/>
    <lineage>
        <taxon>Bacteria</taxon>
        <taxon>Pseudomonadati</taxon>
        <taxon>Bacteroidota</taxon>
        <taxon>Flavobacteriia</taxon>
        <taxon>Flavobacteriales</taxon>
        <taxon>Flavobacteriaceae</taxon>
        <taxon>Flavobacterium</taxon>
    </lineage>
</organism>
<reference evidence="2" key="2">
    <citation type="submission" date="2012-03" db="EMBL/GenBank/DDBJ databases">
        <title>Complete genome sequence of Flavobacterium indicum GPTSA100-9T, isolated from warm spring water.</title>
        <authorList>
            <person name="Barbier P."/>
            <person name="Houel A."/>
            <person name="Loux V."/>
            <person name="Poulain J."/>
            <person name="Bernardet J.-F."/>
            <person name="Touchon M."/>
            <person name="Duchaud E."/>
        </authorList>
    </citation>
    <scope>NUCLEOTIDE SEQUENCE [LARGE SCALE GENOMIC DNA]</scope>
    <source>
        <strain evidence="2">DSM 17447 / CIP 109464 / GPTSA100-9</strain>
    </source>
</reference>
<keyword evidence="2" id="KW-1185">Reference proteome</keyword>
<dbReference type="EMBL" id="HE774682">
    <property type="protein sequence ID" value="CCG53165.1"/>
    <property type="molecule type" value="Genomic_DNA"/>
</dbReference>
<dbReference type="RefSeq" id="WP_014388291.1">
    <property type="nucleotide sequence ID" value="NC_017025.1"/>
</dbReference>
<dbReference type="OrthoDB" id="623514at2"/>
<protein>
    <recommendedName>
        <fullName evidence="3">WG repeat-containing protein</fullName>
    </recommendedName>
</protein>
<proteinExistence type="predicted"/>
<evidence type="ECO:0008006" key="3">
    <source>
        <dbReference type="Google" id="ProtNLM"/>
    </source>
</evidence>